<dbReference type="GO" id="GO:0030334">
    <property type="term" value="P:regulation of cell migration"/>
    <property type="evidence" value="ECO:0007669"/>
    <property type="project" value="TreeGrafter"/>
</dbReference>
<evidence type="ECO:0000313" key="4">
    <source>
        <dbReference type="Proteomes" id="UP000324832"/>
    </source>
</evidence>
<feature type="non-terminal residue" evidence="3">
    <location>
        <position position="1"/>
    </location>
</feature>
<dbReference type="PANTHER" id="PTHR14826:SF14">
    <property type="entry name" value="ANGIOMOTIN_C DOMAIN-CONTAINING PROTEIN"/>
    <property type="match status" value="1"/>
</dbReference>
<evidence type="ECO:0000256" key="1">
    <source>
        <dbReference type="SAM" id="Coils"/>
    </source>
</evidence>
<dbReference type="GO" id="GO:0031410">
    <property type="term" value="C:cytoplasmic vesicle"/>
    <property type="evidence" value="ECO:0007669"/>
    <property type="project" value="TreeGrafter"/>
</dbReference>
<protein>
    <recommendedName>
        <fullName evidence="2">Angiomotin C-terminal domain-containing protein</fullName>
    </recommendedName>
</protein>
<feature type="non-terminal residue" evidence="3">
    <location>
        <position position="252"/>
    </location>
</feature>
<dbReference type="Pfam" id="PF12240">
    <property type="entry name" value="Angiomotin_C"/>
    <property type="match status" value="1"/>
</dbReference>
<organism evidence="3 4">
    <name type="scientific">Leptidea sinapis</name>
    <dbReference type="NCBI Taxonomy" id="189913"/>
    <lineage>
        <taxon>Eukaryota</taxon>
        <taxon>Metazoa</taxon>
        <taxon>Ecdysozoa</taxon>
        <taxon>Arthropoda</taxon>
        <taxon>Hexapoda</taxon>
        <taxon>Insecta</taxon>
        <taxon>Pterygota</taxon>
        <taxon>Neoptera</taxon>
        <taxon>Endopterygota</taxon>
        <taxon>Lepidoptera</taxon>
        <taxon>Glossata</taxon>
        <taxon>Ditrysia</taxon>
        <taxon>Papilionoidea</taxon>
        <taxon>Pieridae</taxon>
        <taxon>Dismorphiinae</taxon>
        <taxon>Leptidea</taxon>
    </lineage>
</organism>
<dbReference type="GO" id="GO:0005886">
    <property type="term" value="C:plasma membrane"/>
    <property type="evidence" value="ECO:0007669"/>
    <property type="project" value="TreeGrafter"/>
</dbReference>
<name>A0A5E4PYM8_9NEOP</name>
<evidence type="ECO:0000313" key="3">
    <source>
        <dbReference type="EMBL" id="VVC90496.1"/>
    </source>
</evidence>
<accession>A0A5E4PYM8</accession>
<gene>
    <name evidence="3" type="ORF">LSINAPIS_LOCUS3388</name>
</gene>
<dbReference type="PANTHER" id="PTHR14826">
    <property type="entry name" value="ANGIOMOTIN"/>
    <property type="match status" value="1"/>
</dbReference>
<dbReference type="EMBL" id="FZQP02000798">
    <property type="protein sequence ID" value="VVC90496.1"/>
    <property type="molecule type" value="Genomic_DNA"/>
</dbReference>
<dbReference type="GO" id="GO:0030036">
    <property type="term" value="P:actin cytoskeleton organization"/>
    <property type="evidence" value="ECO:0007669"/>
    <property type="project" value="TreeGrafter"/>
</dbReference>
<feature type="domain" description="Angiomotin C-terminal" evidence="2">
    <location>
        <begin position="96"/>
        <end position="225"/>
    </location>
</feature>
<feature type="coiled-coil region" evidence="1">
    <location>
        <begin position="212"/>
        <end position="246"/>
    </location>
</feature>
<dbReference type="InterPro" id="IPR051747">
    <property type="entry name" value="Angiomotin-like"/>
</dbReference>
<keyword evidence="4" id="KW-1185">Reference proteome</keyword>
<sequence>LGRQVELLSQGVRNDGDSSVDAVRKELQNREMLIAQLITQNKELACAKERQEIEMSAQRATLQEQRTHIDILDTALTNAQANVVRLEEECRHASGYVERVLGLQRALASLQQASDRREHTERKLRAQLEKELQSLRKRECTCGGNGGGGGGGSGAGACAGEEAELRRQVRERDERLLALEGECAKWEQRYLEEAALRQAAVSAASIPKDAKIAALEKTSAESERLMAEARSEKIRHMDELHSAQKKVADLES</sequence>
<dbReference type="InterPro" id="IPR024646">
    <property type="entry name" value="Angiomotin_C"/>
</dbReference>
<evidence type="ECO:0000259" key="2">
    <source>
        <dbReference type="Pfam" id="PF12240"/>
    </source>
</evidence>
<proteinExistence type="predicted"/>
<reference evidence="3 4" key="1">
    <citation type="submission" date="2017-07" db="EMBL/GenBank/DDBJ databases">
        <authorList>
            <person name="Talla V."/>
            <person name="Backstrom N."/>
        </authorList>
    </citation>
    <scope>NUCLEOTIDE SEQUENCE [LARGE SCALE GENOMIC DNA]</scope>
</reference>
<dbReference type="Proteomes" id="UP000324832">
    <property type="component" value="Unassembled WGS sequence"/>
</dbReference>
<keyword evidence="1" id="KW-0175">Coiled coil</keyword>
<feature type="coiled-coil region" evidence="1">
    <location>
        <begin position="34"/>
        <end position="138"/>
    </location>
</feature>
<dbReference type="GO" id="GO:0005923">
    <property type="term" value="C:bicellular tight junction"/>
    <property type="evidence" value="ECO:0007669"/>
    <property type="project" value="TreeGrafter"/>
</dbReference>
<dbReference type="AlphaFoldDB" id="A0A5E4PYM8"/>